<keyword evidence="3" id="KW-0378">Hydrolase</keyword>
<keyword evidence="1" id="KW-0732">Signal</keyword>
<dbReference type="Proteomes" id="UP000008782">
    <property type="component" value="Unassembled WGS sequence"/>
</dbReference>
<dbReference type="RefSeq" id="XP_008097602.1">
    <property type="nucleotide sequence ID" value="XM_008099411.1"/>
</dbReference>
<dbReference type="AlphaFoldDB" id="E3QRU4"/>
<dbReference type="EMBL" id="GG697372">
    <property type="protein sequence ID" value="EFQ33582.1"/>
    <property type="molecule type" value="Genomic_DNA"/>
</dbReference>
<evidence type="ECO:0000259" key="2">
    <source>
        <dbReference type="Pfam" id="PF13472"/>
    </source>
</evidence>
<evidence type="ECO:0000256" key="1">
    <source>
        <dbReference type="SAM" id="SignalP"/>
    </source>
</evidence>
<dbReference type="OrthoDB" id="2119228at2759"/>
<dbReference type="VEuPathDB" id="FungiDB:GLRG_08511"/>
<dbReference type="SUPFAM" id="SSF52266">
    <property type="entry name" value="SGNH hydrolase"/>
    <property type="match status" value="1"/>
</dbReference>
<feature type="signal peptide" evidence="1">
    <location>
        <begin position="1"/>
        <end position="19"/>
    </location>
</feature>
<dbReference type="HOGENOM" id="CLU_044083_2_2_1"/>
<feature type="chain" id="PRO_5003178763" evidence="1">
    <location>
        <begin position="20"/>
        <end position="296"/>
    </location>
</feature>
<dbReference type="InterPro" id="IPR036514">
    <property type="entry name" value="SGNH_hydro_sf"/>
</dbReference>
<accession>E3QRU4</accession>
<evidence type="ECO:0000313" key="4">
    <source>
        <dbReference type="Proteomes" id="UP000008782"/>
    </source>
</evidence>
<dbReference type="Gene3D" id="3.40.50.1110">
    <property type="entry name" value="SGNH hydrolase"/>
    <property type="match status" value="1"/>
</dbReference>
<dbReference type="GO" id="GO:0004622">
    <property type="term" value="F:phosphatidylcholine lysophospholipase activity"/>
    <property type="evidence" value="ECO:0007669"/>
    <property type="project" value="TreeGrafter"/>
</dbReference>
<feature type="domain" description="SGNH hydrolase-type esterase" evidence="2">
    <location>
        <begin position="44"/>
        <end position="225"/>
    </location>
</feature>
<organism evidence="4">
    <name type="scientific">Colletotrichum graminicola (strain M1.001 / M2 / FGSC 10212)</name>
    <name type="common">Maize anthracnose fungus</name>
    <name type="synonym">Glomerella graminicola</name>
    <dbReference type="NCBI Taxonomy" id="645133"/>
    <lineage>
        <taxon>Eukaryota</taxon>
        <taxon>Fungi</taxon>
        <taxon>Dikarya</taxon>
        <taxon>Ascomycota</taxon>
        <taxon>Pezizomycotina</taxon>
        <taxon>Sordariomycetes</taxon>
        <taxon>Hypocreomycetidae</taxon>
        <taxon>Glomerellales</taxon>
        <taxon>Glomerellaceae</taxon>
        <taxon>Colletotrichum</taxon>
        <taxon>Colletotrichum graminicola species complex</taxon>
    </lineage>
</organism>
<keyword evidence="4" id="KW-1185">Reference proteome</keyword>
<evidence type="ECO:0000313" key="3">
    <source>
        <dbReference type="EMBL" id="EFQ33582.1"/>
    </source>
</evidence>
<gene>
    <name evidence="3" type="ORF">GLRG_08511</name>
</gene>
<dbReference type="STRING" id="645133.E3QRU4"/>
<dbReference type="GeneID" id="24413876"/>
<reference evidence="4" key="1">
    <citation type="journal article" date="2012" name="Nat. Genet.">
        <title>Lifestyle transitions in plant pathogenic Colletotrichum fungi deciphered by genome and transcriptome analyses.</title>
        <authorList>
            <person name="O'Connell R.J."/>
            <person name="Thon M.R."/>
            <person name="Hacquard S."/>
            <person name="Amyotte S.G."/>
            <person name="Kleemann J."/>
            <person name="Torres M.F."/>
            <person name="Damm U."/>
            <person name="Buiate E.A."/>
            <person name="Epstein L."/>
            <person name="Alkan N."/>
            <person name="Altmueller J."/>
            <person name="Alvarado-Balderrama L."/>
            <person name="Bauser C.A."/>
            <person name="Becker C."/>
            <person name="Birren B.W."/>
            <person name="Chen Z."/>
            <person name="Choi J."/>
            <person name="Crouch J.A."/>
            <person name="Duvick J.P."/>
            <person name="Farman M.A."/>
            <person name="Gan P."/>
            <person name="Heiman D."/>
            <person name="Henrissat B."/>
            <person name="Howard R.J."/>
            <person name="Kabbage M."/>
            <person name="Koch C."/>
            <person name="Kracher B."/>
            <person name="Kubo Y."/>
            <person name="Law A.D."/>
            <person name="Lebrun M.-H."/>
            <person name="Lee Y.-H."/>
            <person name="Miyara I."/>
            <person name="Moore N."/>
            <person name="Neumann U."/>
            <person name="Nordstroem K."/>
            <person name="Panaccione D.G."/>
            <person name="Panstruga R."/>
            <person name="Place M."/>
            <person name="Proctor R.H."/>
            <person name="Prusky D."/>
            <person name="Rech G."/>
            <person name="Reinhardt R."/>
            <person name="Rollins J.A."/>
            <person name="Rounsley S."/>
            <person name="Schardl C.L."/>
            <person name="Schwartz D.C."/>
            <person name="Shenoy N."/>
            <person name="Shirasu K."/>
            <person name="Sikhakolli U.R."/>
            <person name="Stueber K."/>
            <person name="Sukno S.A."/>
            <person name="Sweigard J.A."/>
            <person name="Takano Y."/>
            <person name="Takahara H."/>
            <person name="Trail F."/>
            <person name="van der Does H.C."/>
            <person name="Voll L.M."/>
            <person name="Will I."/>
            <person name="Young S."/>
            <person name="Zeng Q."/>
            <person name="Zhang J."/>
            <person name="Zhou S."/>
            <person name="Dickman M.B."/>
            <person name="Schulze-Lefert P."/>
            <person name="Ver Loren van Themaat E."/>
            <person name="Ma L.-J."/>
            <person name="Vaillancourt L.J."/>
        </authorList>
    </citation>
    <scope>NUCLEOTIDE SEQUENCE [LARGE SCALE GENOMIC DNA]</scope>
    <source>
        <strain evidence="4">M1.001 / M2 / FGSC 10212</strain>
    </source>
</reference>
<dbReference type="InterPro" id="IPR013830">
    <property type="entry name" value="SGNH_hydro"/>
</dbReference>
<sequence>MRFSVACAALFAPLTVAAGDVLEYKSTPPGQVIKDGVKLRILPVGDSITYGFASSDGNGYRLELAQDLLANDVVFAGTIHSGNMTDGYSAGWSGKTIQYIADNVGPSLAQRPNIILLHAGTNDMNRNRDISVEGNDPVGAADRLGSLVDQMIAACPDATVLVAQIINTCLEDQRPATTEFQKLIPSVVDERKNAGYHVLAVDFASLGDAILRADCVHPTDGGYRIMGDYWYDFIAQIPNDWINNPFGNDPNRTKFQVASADKIVSSGASVATSQFKEKWLMSLAFQVVVTLMIMNN</sequence>
<dbReference type="CDD" id="cd01833">
    <property type="entry name" value="XynB_like"/>
    <property type="match status" value="1"/>
</dbReference>
<dbReference type="InterPro" id="IPR051532">
    <property type="entry name" value="Ester_Hydrolysis_Enzymes"/>
</dbReference>
<dbReference type="eggNOG" id="ENOG502SIJX">
    <property type="taxonomic scope" value="Eukaryota"/>
</dbReference>
<dbReference type="PANTHER" id="PTHR30383:SF5">
    <property type="entry name" value="SGNH HYDROLASE-TYPE ESTERASE DOMAIN-CONTAINING PROTEIN"/>
    <property type="match status" value="1"/>
</dbReference>
<name>E3QRU4_COLGM</name>
<dbReference type="Pfam" id="PF13472">
    <property type="entry name" value="Lipase_GDSL_2"/>
    <property type="match status" value="1"/>
</dbReference>
<proteinExistence type="predicted"/>
<protein>
    <submittedName>
        <fullName evidence="3">GDSL-like Lipase/Acylhydrolase</fullName>
    </submittedName>
</protein>
<dbReference type="PANTHER" id="PTHR30383">
    <property type="entry name" value="THIOESTERASE 1/PROTEASE 1/LYSOPHOSPHOLIPASE L1"/>
    <property type="match status" value="1"/>
</dbReference>